<evidence type="ECO:0000256" key="2">
    <source>
        <dbReference type="ARBA" id="ARBA00009241"/>
    </source>
</evidence>
<gene>
    <name evidence="10" type="ORF">AWRI3579_g3924</name>
</gene>
<dbReference type="AlphaFoldDB" id="A0A1E5R2K8"/>
<dbReference type="EMBL" id="LPNM01000011">
    <property type="protein sequence ID" value="OEJ81114.1"/>
    <property type="molecule type" value="Genomic_DNA"/>
</dbReference>
<evidence type="ECO:0000313" key="10">
    <source>
        <dbReference type="EMBL" id="OEJ81114.1"/>
    </source>
</evidence>
<dbReference type="SUPFAM" id="SSF47072">
    <property type="entry name" value="Cysteine alpha-hairpin motif"/>
    <property type="match status" value="1"/>
</dbReference>
<keyword evidence="5" id="KW-0496">Mitochondrion</keyword>
<dbReference type="GO" id="GO:0016531">
    <property type="term" value="F:copper chaperone activity"/>
    <property type="evidence" value="ECO:0007669"/>
    <property type="project" value="InterPro"/>
</dbReference>
<name>A0A1E5R2K8_9ASCO</name>
<evidence type="ECO:0000256" key="9">
    <source>
        <dbReference type="SAM" id="MobiDB-lite"/>
    </source>
</evidence>
<dbReference type="PANTHER" id="PTHR16719">
    <property type="entry name" value="CYTOCHROME C OXIDASE COPPER CHAPERONE"/>
    <property type="match status" value="1"/>
</dbReference>
<evidence type="ECO:0000256" key="1">
    <source>
        <dbReference type="ARBA" id="ARBA00004569"/>
    </source>
</evidence>
<evidence type="ECO:0000256" key="3">
    <source>
        <dbReference type="ARBA" id="ARBA00022723"/>
    </source>
</evidence>
<feature type="binding site" evidence="8">
    <location>
        <position position="33"/>
    </location>
    <ligand>
        <name>Cu cation</name>
        <dbReference type="ChEBI" id="CHEBI:23378"/>
    </ligand>
</feature>
<dbReference type="InterPro" id="IPR007745">
    <property type="entry name" value="Cyt_c_oxidase_Cu-chaperone"/>
</dbReference>
<keyword evidence="11" id="KW-1185">Reference proteome</keyword>
<keyword evidence="6" id="KW-1015">Disulfide bond</keyword>
<dbReference type="STRING" id="56408.A0A1E5R2K8"/>
<organism evidence="10 11">
    <name type="scientific">Hanseniaspora osmophila</name>
    <dbReference type="NCBI Taxonomy" id="56408"/>
    <lineage>
        <taxon>Eukaryota</taxon>
        <taxon>Fungi</taxon>
        <taxon>Dikarya</taxon>
        <taxon>Ascomycota</taxon>
        <taxon>Saccharomycotina</taxon>
        <taxon>Saccharomycetes</taxon>
        <taxon>Saccharomycodales</taxon>
        <taxon>Saccharomycodaceae</taxon>
        <taxon>Hanseniaspora</taxon>
    </lineage>
</organism>
<evidence type="ECO:0000256" key="8">
    <source>
        <dbReference type="PIRSR" id="PIRSR607745-1"/>
    </source>
</evidence>
<dbReference type="GO" id="GO:0005758">
    <property type="term" value="C:mitochondrial intermembrane space"/>
    <property type="evidence" value="ECO:0007669"/>
    <property type="project" value="UniProtKB-SubCell"/>
</dbReference>
<keyword evidence="4 8" id="KW-0186">Copper</keyword>
<sequence length="75" mass="8598">MSDNKTTTPSGESCPVQNNKTTQDASVDKPKPCCVCLDEKRERDECLMFKGFEDKECLKMIDNYKQCMKSYGFDI</sequence>
<feature type="binding site" evidence="8">
    <location>
        <position position="34"/>
    </location>
    <ligand>
        <name>Cu cation</name>
        <dbReference type="ChEBI" id="CHEBI:23378"/>
    </ligand>
</feature>
<dbReference type="Gene3D" id="1.10.287.1130">
    <property type="entry name" value="CytochromE C oxidase copper chaperone"/>
    <property type="match status" value="1"/>
</dbReference>
<reference evidence="11" key="1">
    <citation type="journal article" date="2016" name="Genome Announc.">
        <title>Genome sequences of three species of Hanseniaspora isolated from spontaneous wine fermentations.</title>
        <authorList>
            <person name="Sternes P.R."/>
            <person name="Lee D."/>
            <person name="Kutyna D.R."/>
            <person name="Borneman A.R."/>
        </authorList>
    </citation>
    <scope>NUCLEOTIDE SEQUENCE [LARGE SCALE GENOMIC DNA]</scope>
    <source>
        <strain evidence="11">AWRI3579</strain>
    </source>
</reference>
<dbReference type="Proteomes" id="UP000095728">
    <property type="component" value="Unassembled WGS sequence"/>
</dbReference>
<dbReference type="InParanoid" id="A0A1E5R2K8"/>
<feature type="region of interest" description="Disordered" evidence="9">
    <location>
        <begin position="1"/>
        <end position="29"/>
    </location>
</feature>
<dbReference type="InterPro" id="IPR009069">
    <property type="entry name" value="Cys_alpha_HP_mot_SF"/>
</dbReference>
<accession>A0A1E5R2K8</accession>
<feature type="compositionally biased region" description="Polar residues" evidence="9">
    <location>
        <begin position="1"/>
        <end position="25"/>
    </location>
</feature>
<evidence type="ECO:0000256" key="5">
    <source>
        <dbReference type="ARBA" id="ARBA00023128"/>
    </source>
</evidence>
<comment type="caution">
    <text evidence="10">The sequence shown here is derived from an EMBL/GenBank/DDBJ whole genome shotgun (WGS) entry which is preliminary data.</text>
</comment>
<dbReference type="GO" id="GO:0005507">
    <property type="term" value="F:copper ion binding"/>
    <property type="evidence" value="ECO:0007669"/>
    <property type="project" value="InterPro"/>
</dbReference>
<keyword evidence="7" id="KW-0143">Chaperone</keyword>
<dbReference type="FunCoup" id="A0A1E5R2K8">
    <property type="interactions" value="335"/>
</dbReference>
<dbReference type="PROSITE" id="PS51808">
    <property type="entry name" value="CHCH"/>
    <property type="match status" value="1"/>
</dbReference>
<proteinExistence type="inferred from homology"/>
<evidence type="ECO:0000313" key="11">
    <source>
        <dbReference type="Proteomes" id="UP000095728"/>
    </source>
</evidence>
<comment type="subcellular location">
    <subcellularLocation>
        <location evidence="1">Mitochondrion intermembrane space</location>
    </subcellularLocation>
</comment>
<dbReference type="PANTHER" id="PTHR16719:SF0">
    <property type="entry name" value="CYTOCHROME C OXIDASE COPPER CHAPERONE"/>
    <property type="match status" value="1"/>
</dbReference>
<dbReference type="OrthoDB" id="1915887at2759"/>
<evidence type="ECO:0000256" key="6">
    <source>
        <dbReference type="ARBA" id="ARBA00023157"/>
    </source>
</evidence>
<protein>
    <submittedName>
        <fullName evidence="10">Cytochrome c oxidase copper chaperone</fullName>
    </submittedName>
</protein>
<dbReference type="GO" id="GO:0033617">
    <property type="term" value="P:mitochondrial respiratory chain complex IV assembly"/>
    <property type="evidence" value="ECO:0007669"/>
    <property type="project" value="TreeGrafter"/>
</dbReference>
<keyword evidence="3 8" id="KW-0479">Metal-binding</keyword>
<comment type="similarity">
    <text evidence="2">Belongs to the COX17 family.</text>
</comment>
<dbReference type="Pfam" id="PF05051">
    <property type="entry name" value="COX17"/>
    <property type="match status" value="1"/>
</dbReference>
<evidence type="ECO:0000256" key="7">
    <source>
        <dbReference type="ARBA" id="ARBA00023186"/>
    </source>
</evidence>
<evidence type="ECO:0000256" key="4">
    <source>
        <dbReference type="ARBA" id="ARBA00023008"/>
    </source>
</evidence>